<feature type="region of interest" description="Disordered" evidence="1">
    <location>
        <begin position="105"/>
        <end position="137"/>
    </location>
</feature>
<proteinExistence type="predicted"/>
<dbReference type="InterPro" id="IPR036894">
    <property type="entry name" value="YbaB-like_sf"/>
</dbReference>
<dbReference type="Proteomes" id="UP000463951">
    <property type="component" value="Chromosome"/>
</dbReference>
<dbReference type="Gene3D" id="3.30.1310.10">
    <property type="entry name" value="Nucleoid-associated protein YbaB-like domain"/>
    <property type="match status" value="1"/>
</dbReference>
<name>A0A499V2E7_9ACTN</name>
<sequence length="166" mass="17751">METSPGSRLEKVLADFAEQYGAWSRAREQLRALSVTARSRDGVVEVTVGAGGQVTRIRFVNNRFRALTAPQLGDSVLAALTTARVEVAARAVAVMTAADLRLPPAPGPVLRDTTGARPQGPLWGRSRPGTRSSSLPAALPAEVREAVMALRVYGDPSWLPEQQSHV</sequence>
<dbReference type="Pfam" id="PF02575">
    <property type="entry name" value="YbaB_DNA_bd"/>
    <property type="match status" value="1"/>
</dbReference>
<protein>
    <recommendedName>
        <fullName evidence="4">YbaB/EbfC DNA-binding family protein</fullName>
    </recommendedName>
</protein>
<organism evidence="2 3">
    <name type="scientific">Streptomyces antimycoticus</name>
    <dbReference type="NCBI Taxonomy" id="68175"/>
    <lineage>
        <taxon>Bacteria</taxon>
        <taxon>Bacillati</taxon>
        <taxon>Actinomycetota</taxon>
        <taxon>Actinomycetes</taxon>
        <taxon>Kitasatosporales</taxon>
        <taxon>Streptomycetaceae</taxon>
        <taxon>Streptomyces</taxon>
        <taxon>Streptomyces violaceusniger group</taxon>
    </lineage>
</organism>
<dbReference type="AlphaFoldDB" id="A0A499V2E7"/>
<evidence type="ECO:0008006" key="4">
    <source>
        <dbReference type="Google" id="ProtNLM"/>
    </source>
</evidence>
<gene>
    <name evidence="2" type="ORF">SSPO_097180</name>
</gene>
<dbReference type="GO" id="GO:0003677">
    <property type="term" value="F:DNA binding"/>
    <property type="evidence" value="ECO:0007669"/>
    <property type="project" value="InterPro"/>
</dbReference>
<reference evidence="2 3" key="1">
    <citation type="journal article" date="2020" name="Int. J. Syst. Evol. Microbiol.">
        <title>Reclassification of Streptomyces castelarensis and Streptomyces sporoclivatus as later heterotypic synonyms of Streptomyces antimycoticus.</title>
        <authorList>
            <person name="Komaki H."/>
            <person name="Tamura T."/>
        </authorList>
    </citation>
    <scope>NUCLEOTIDE SEQUENCE [LARGE SCALE GENOMIC DNA]</scope>
    <source>
        <strain evidence="2 3">NBRC 100767</strain>
    </source>
</reference>
<evidence type="ECO:0000313" key="3">
    <source>
        <dbReference type="Proteomes" id="UP000463951"/>
    </source>
</evidence>
<dbReference type="EMBL" id="AP019620">
    <property type="protein sequence ID" value="BBJ47000.1"/>
    <property type="molecule type" value="Genomic_DNA"/>
</dbReference>
<evidence type="ECO:0000313" key="2">
    <source>
        <dbReference type="EMBL" id="BBJ47000.1"/>
    </source>
</evidence>
<evidence type="ECO:0000256" key="1">
    <source>
        <dbReference type="SAM" id="MobiDB-lite"/>
    </source>
</evidence>
<accession>A0A499V2E7</accession>
<dbReference type="SUPFAM" id="SSF82607">
    <property type="entry name" value="YbaB-like"/>
    <property type="match status" value="1"/>
</dbReference>
<dbReference type="InterPro" id="IPR004401">
    <property type="entry name" value="YbaB/EbfC"/>
</dbReference>